<evidence type="ECO:0000259" key="5">
    <source>
        <dbReference type="Pfam" id="PF21076"/>
    </source>
</evidence>
<dbReference type="Pfam" id="PF21073">
    <property type="entry name" value="GDH_HM1"/>
    <property type="match status" value="1"/>
</dbReference>
<reference evidence="7 8" key="1">
    <citation type="journal article" date="2005" name="J. Bacteriol.">
        <title>Insights into genome plasticity and pathogenicity of the plant pathogenic Bacterium Xanthomonas campestris pv. vesicatoria revealed by the complete genome sequence.</title>
        <authorList>
            <person name="Thieme F."/>
            <person name="Koebnik R."/>
            <person name="Bekel T."/>
            <person name="Berger C."/>
            <person name="Boch J."/>
            <person name="Buettner D."/>
            <person name="Caldana C."/>
            <person name="Gaigalat L."/>
            <person name="Goesmann A."/>
            <person name="Kay S."/>
            <person name="Kirchner O."/>
            <person name="Lanz C."/>
            <person name="Linke B."/>
            <person name="McHardy A.C."/>
            <person name="Meyer F."/>
            <person name="Mittenhuber G."/>
            <person name="Nies D.H."/>
            <person name="Niesbach-Kloesgen U."/>
            <person name="Patschkowski T."/>
            <person name="Rueckert C."/>
            <person name="Rupp O."/>
            <person name="Schneicker S."/>
            <person name="Schuster S.C."/>
            <person name="Vorhoelter F.J."/>
            <person name="Weber E."/>
            <person name="Puehler A."/>
            <person name="Bonas U."/>
            <person name="Bartels D."/>
            <person name="Kaiser O."/>
        </authorList>
    </citation>
    <scope>NUCLEOTIDE SEQUENCE [LARGE SCALE GENOMIC DNA]</scope>
    <source>
        <strain evidence="7 8">85-10</strain>
    </source>
</reference>
<gene>
    <name evidence="7" type="ordered locus">XCV2674</name>
</gene>
<dbReference type="PANTHER" id="PTHR43403">
    <property type="entry name" value="NAD-SPECIFIC GLUTAMATE DEHYDROGENASE"/>
    <property type="match status" value="1"/>
</dbReference>
<dbReference type="EC" id="1.4.1.2" evidence="7"/>
<feature type="domain" description="NAD-glutamate dehydrogenase ACT3" evidence="6">
    <location>
        <begin position="628"/>
        <end position="687"/>
    </location>
</feature>
<dbReference type="HOGENOM" id="CLU_003404_1_1_6"/>
<dbReference type="InterPro" id="IPR028971">
    <property type="entry name" value="NAD-GDH_cat"/>
</dbReference>
<dbReference type="eggNOG" id="COG2902">
    <property type="taxonomic scope" value="Bacteria"/>
</dbReference>
<dbReference type="InterPro" id="IPR036291">
    <property type="entry name" value="NAD(P)-bd_dom_sf"/>
</dbReference>
<dbReference type="InterPro" id="IPR049059">
    <property type="entry name" value="NAD_Glu_DH_HM1"/>
</dbReference>
<evidence type="ECO:0000313" key="7">
    <source>
        <dbReference type="EMBL" id="CAJ24351.1"/>
    </source>
</evidence>
<dbReference type="InterPro" id="IPR024727">
    <property type="entry name" value="NAD_Glu_DH_N_ACT1"/>
</dbReference>
<dbReference type="InterPro" id="IPR049058">
    <property type="entry name" value="NAD_Glu_DH_HM2"/>
</dbReference>
<dbReference type="Pfam" id="PF21077">
    <property type="entry name" value="GDH_ACT3"/>
    <property type="match status" value="1"/>
</dbReference>
<dbReference type="Pfam" id="PF21078">
    <property type="entry name" value="GDH_HM3"/>
    <property type="match status" value="1"/>
</dbReference>
<dbReference type="Pfam" id="PF21074">
    <property type="entry name" value="GDH_C"/>
    <property type="match status" value="1"/>
</dbReference>
<dbReference type="InterPro" id="IPR007780">
    <property type="entry name" value="NAD_Glu_DH_bac"/>
</dbReference>
<dbReference type="Proteomes" id="UP000007069">
    <property type="component" value="Chromosome"/>
</dbReference>
<dbReference type="InterPro" id="IPR049064">
    <property type="entry name" value="NAD_Glu_DH_ACT3"/>
</dbReference>
<dbReference type="InterPro" id="IPR049062">
    <property type="entry name" value="NAD_Glu_DH_ACT2"/>
</dbReference>
<dbReference type="InterPro" id="IPR046346">
    <property type="entry name" value="Aminoacid_DH-like_N_sf"/>
</dbReference>
<feature type="domain" description="NAD-glutamate dehydrogenase N-terminal ACT1" evidence="4">
    <location>
        <begin position="99"/>
        <end position="232"/>
    </location>
</feature>
<evidence type="ECO:0000259" key="2">
    <source>
        <dbReference type="Pfam" id="PF05088"/>
    </source>
</evidence>
<dbReference type="Pfam" id="PF21076">
    <property type="entry name" value="GDH_ACT2"/>
    <property type="match status" value="1"/>
</dbReference>
<evidence type="ECO:0000256" key="1">
    <source>
        <dbReference type="ARBA" id="ARBA00023002"/>
    </source>
</evidence>
<dbReference type="PIRSF" id="PIRSF036761">
    <property type="entry name" value="GDH_Mll4104"/>
    <property type="match status" value="1"/>
</dbReference>
<organism evidence="8">
    <name type="scientific">Xanthomonas euvesicatoria pv. vesicatoria (strain 85-10)</name>
    <name type="common">Xanthomonas campestris pv. vesicatoria</name>
    <dbReference type="NCBI Taxonomy" id="316273"/>
    <lineage>
        <taxon>Bacteria</taxon>
        <taxon>Pseudomonadati</taxon>
        <taxon>Pseudomonadota</taxon>
        <taxon>Gammaproteobacteria</taxon>
        <taxon>Lysobacterales</taxon>
        <taxon>Lysobacteraceae</taxon>
        <taxon>Xanthomonas</taxon>
    </lineage>
</organism>
<evidence type="ECO:0000313" key="8">
    <source>
        <dbReference type="Proteomes" id="UP000007069"/>
    </source>
</evidence>
<dbReference type="EMBL" id="AM039952">
    <property type="protein sequence ID" value="CAJ24351.1"/>
    <property type="molecule type" value="Genomic_DNA"/>
</dbReference>
<keyword evidence="1 7" id="KW-0560">Oxidoreductase</keyword>
<dbReference type="Pfam" id="PF21079">
    <property type="entry name" value="GDH_HM2"/>
    <property type="match status" value="1"/>
</dbReference>
<dbReference type="GO" id="GO:0004069">
    <property type="term" value="F:L-aspartate:2-oxoglutarate aminotransferase activity"/>
    <property type="evidence" value="ECO:0007669"/>
    <property type="project" value="InterPro"/>
</dbReference>
<evidence type="ECO:0000259" key="6">
    <source>
        <dbReference type="Pfam" id="PF21077"/>
    </source>
</evidence>
<feature type="domain" description="NAD-specific glutamate dehydrogenase C-terminal" evidence="3">
    <location>
        <begin position="1370"/>
        <end position="1704"/>
    </location>
</feature>
<dbReference type="Gene3D" id="3.40.50.720">
    <property type="entry name" value="NAD(P)-binding Rossmann-like Domain"/>
    <property type="match status" value="1"/>
</dbReference>
<dbReference type="Pfam" id="PF21075">
    <property type="entry name" value="GDH_ACT1"/>
    <property type="match status" value="1"/>
</dbReference>
<dbReference type="InterPro" id="IPR048381">
    <property type="entry name" value="GDH_C"/>
</dbReference>
<evidence type="ECO:0000259" key="4">
    <source>
        <dbReference type="Pfam" id="PF21075"/>
    </source>
</evidence>
<dbReference type="InterPro" id="IPR049056">
    <property type="entry name" value="NAD_Glu_DH_HM3"/>
</dbReference>
<dbReference type="GO" id="GO:0006538">
    <property type="term" value="P:L-glutamate catabolic process"/>
    <property type="evidence" value="ECO:0007669"/>
    <property type="project" value="InterPro"/>
</dbReference>
<proteinExistence type="predicted"/>
<dbReference type="SUPFAM" id="SSF51735">
    <property type="entry name" value="NAD(P)-binding Rossmann-fold domains"/>
    <property type="match status" value="1"/>
</dbReference>
<sequence>MDVVLLHAAGGDRGPHICAMQQGVVTAHRYNSGFPPSIPALLMTAKKAASKSSTTSVKPVAERAVPVLATEPQAVTLEPVFAALRKRYPAARQAEVQAFAADFYRRMEEDEFPNHPPEQWAALASDMLEFARARKAGTVNVRVFNPTLKSHGYESPHTLLQIVNDDMPFLVDSVSMTLADLGIGVHVLGHPVLRIARDKSGKLTAVGEGKGESLMVLEIDRQPPEEMPKLEAAVRKVLAEVRAIVQDWSAMRERMVMLADDLATRRLPIDDINRHEAQEFLRWAAADHFTFFGYREYRVEKQGGQDVLAPLEETGLGLLRGRDTSPARPVTTLAAHGLNASSKLKDALILTKTNARSRVHRVGYMDYIGILEFDAKGRIVGEQRFLGLFTSSAYNRRPWEIPLVRQRHEYVMSKSGLTPSSHSGKALRHILETLPREELFQSNEEELYRTAMGILGLQERVRSRLFLRRDKYGRFISALVYIPRERFNTDVRLRIEALLKDALHGEYIDSSVVLGESPLAQLHLIVRPKSGEALEFNTTELESRLAHLLRNWRDALREALVARHGEANGLRMAANFGRALPAGYIEDSSIESAVSDVEHLASLDGPDDLHLSLQEIRRDDGMRLDAGEGLRLKLYRQLDDIPLSDAMPMMENMGLRVISERPYRLQVGETPVYIQDFEVESTSGKINAAHADASFGEAFERIWNGDAENDGFNRLILAAGLHWRQVALLRGYCKYLLQTAVPFSQAYVEATFTRYPLLARLLVELFEARFDPSTGSETKAQIFAGQERLREELSALAGGDEATLKALDAVLEARGGDRNAQQDATRATLLKLMDRVSSLDEDRILRSFIDVIDATLRTNYYQTDKNGKHPHCISFKLDSARVPDLPKPRPYREIFVYGPRVEGVHLRFGAVARGGLRWSDRREDFRTEVLGLVKAQMVKNTVIVPVGAKGGFYVKRSPVGGDRDAIQAEGIACYKLFIQGLLDITDNIVGGKIVPPPQVVRHDQDDPYLVVAADKGTATFSDIANGLALDHGFWLGDAFASGGSVGYDHKGMGITARGAWESVKRHFRAMGRDCQSQDFSVVGIGDMSGDVFGNGMLLSRHIRLLAAFDHRHIFLDPNPDAAVSFAQRDRLFKLPRSSWADYDAKLISAGGGIYPRTLKSIDISAPVREALGLDANVKQLSPNELMNAILKAPVDLFWNGGIGTYVKAASESHADVGDRANNGLRVNGGELRCKVVGEGGNLGLTQLGRIEAAQTGVLLNTDFIDNSAGVDTSDHEVNIKILLNDMVQAKKLTYDARNKLLASMTDEVADLVLWDNYRQNQAISLMERMSVKRLGSKQHFIRTLELQGLLDRQIEFLPSDAELSARKARGQGLTRPELSVLLSYSKLVAFQQLLESDIPEDPYLSKELQRYFPQPLQKKYADAMERHRLKREIIATAVTNTTINRMGATFLMRMQEDTGRSIGEVAKAYTISRETLDARALWTQIDALDGKVPESVQIDALEVIWRLQRSFVRWLLLRPGQMPGITAAVERYHGPFNDIRVASGVLSDAQRPQYEASVQEWQDKGLTPALAQQLSELRYLEPAFDIIETARTRKLKPVDVSKVHFRLGEALRLPWLFEQIDALEVNGRWHAVARGVLRDELAAHQRALVGQVLTMSGSSAEDKVANWMARDDSSLRFTLAMLADVAEQKTLDYPTVSVAVQRLGQLAAHGV</sequence>
<protein>
    <submittedName>
        <fullName evidence="7">NAD-specific glutamate dehydrogenase</fullName>
        <ecNumber evidence="7">1.4.1.2</ecNumber>
    </submittedName>
</protein>
<dbReference type="PANTHER" id="PTHR43403:SF1">
    <property type="entry name" value="NAD-SPECIFIC GLUTAMATE DEHYDROGENASE"/>
    <property type="match status" value="1"/>
</dbReference>
<feature type="domain" description="NAD-glutamate dehydrogenase catalytic" evidence="2">
    <location>
        <begin position="830"/>
        <end position="1325"/>
    </location>
</feature>
<feature type="domain" description="NAD-glutamate dehydrogenase ACT2" evidence="5">
    <location>
        <begin position="464"/>
        <end position="552"/>
    </location>
</feature>
<dbReference type="Pfam" id="PF05088">
    <property type="entry name" value="Bac_GDH_CD"/>
    <property type="match status" value="1"/>
</dbReference>
<evidence type="ECO:0000259" key="3">
    <source>
        <dbReference type="Pfam" id="PF21074"/>
    </source>
</evidence>
<dbReference type="KEGG" id="xcv:XCV2674"/>
<name>Q3BS58_XANE5</name>
<accession>Q3BS58</accession>
<dbReference type="SUPFAM" id="SSF53223">
    <property type="entry name" value="Aminoacid dehydrogenase-like, N-terminal domain"/>
    <property type="match status" value="1"/>
</dbReference>
<dbReference type="STRING" id="456327.BJD11_09495"/>
<dbReference type="GO" id="GO:0004352">
    <property type="term" value="F:glutamate dehydrogenase (NAD+) activity"/>
    <property type="evidence" value="ECO:0007669"/>
    <property type="project" value="UniProtKB-EC"/>
</dbReference>